<evidence type="ECO:0000256" key="1">
    <source>
        <dbReference type="ARBA" id="ARBA00022553"/>
    </source>
</evidence>
<keyword evidence="6" id="KW-1185">Reference proteome</keyword>
<feature type="domain" description="Response regulatory" evidence="4">
    <location>
        <begin position="271"/>
        <end position="387"/>
    </location>
</feature>
<evidence type="ECO:0000313" key="6">
    <source>
        <dbReference type="Proteomes" id="UP000325307"/>
    </source>
</evidence>
<evidence type="ECO:0000256" key="2">
    <source>
        <dbReference type="PROSITE-ProRule" id="PRU00169"/>
    </source>
</evidence>
<dbReference type="OrthoDB" id="3197131at2"/>
<name>A0A5A7NU22_9MICC</name>
<reference evidence="5 6" key="1">
    <citation type="submission" date="2019-09" db="EMBL/GenBank/DDBJ databases">
        <title>Arthrobacter zafarii sp. nov., a moderately thermotolerant and halotolerant actinobacterium isolated from Cholistan desert soil of Pakistan.</title>
        <authorList>
            <person name="Amin A."/>
            <person name="Ahmed I."/>
            <person name="Khalid N."/>
            <person name="Schumann P."/>
            <person name="Busse H.J."/>
            <person name="Khan I.U."/>
            <person name="Li S."/>
            <person name="Li W.J."/>
        </authorList>
    </citation>
    <scope>NUCLEOTIDE SEQUENCE [LARGE SCALE GENOMIC DNA]</scope>
    <source>
        <strain evidence="5 6">NCCP-1664</strain>
    </source>
</reference>
<dbReference type="EMBL" id="BKDJ01000008">
    <property type="protein sequence ID" value="GER23318.1"/>
    <property type="molecule type" value="Genomic_DNA"/>
</dbReference>
<dbReference type="RefSeq" id="WP_149956912.1">
    <property type="nucleotide sequence ID" value="NZ_BKDJ01000008.1"/>
</dbReference>
<dbReference type="PROSITE" id="PS50110">
    <property type="entry name" value="RESPONSE_REGULATORY"/>
    <property type="match status" value="2"/>
</dbReference>
<dbReference type="InterPro" id="IPR001789">
    <property type="entry name" value="Sig_transdc_resp-reg_receiver"/>
</dbReference>
<sequence>MNGAVQTAPGLDPTAAIRAIWNSNRDEVMGRVAVLEDAVAAAIEGRLSPENRVAAEREAHKLAGAAGTFGFGRASEAARKLEGILAGTDPIPLDRTLVAADEVVALRGDLSRDPSPPAEPAPDRPLTPVPATQGSPLAGGPPRQEAPSGPLVAIAVAGQGRRKQLAAAAIDRGFQTLVISENGWLPQEGPPPAAALVDLGEGDGSLVLLAALAALDPPVPSLALTPSNAPCDRVSAARAGARGFLSAEASPGELFTAVQNLLAPPKAPESTVLVLDHLPASLSSVHAALQNAGLAVVGLTEPARLWEAMEETQPDLLILESSLPGVGGAELCQVLRSDARWASLPVLLLTAYDNAAATAALFDAGADDVVASPFDGADLAARVRNRLKRTRALRGHAPVARDGDPLAVDHPATRTAGTVAAEDDVQVVVVEDDPLLAELLRHALTTRGYRFRHFTDGQAAADELAGSPPALRPRVVLLDVGLPALNGFGVLRQMALTDNLASTRVIMLTAHSSETEILNALELGAFDHVAKPFSMPVLMQRVRRALGD</sequence>
<dbReference type="Proteomes" id="UP000325307">
    <property type="component" value="Unassembled WGS sequence"/>
</dbReference>
<feature type="domain" description="Response regulatory" evidence="4">
    <location>
        <begin position="426"/>
        <end position="546"/>
    </location>
</feature>
<feature type="compositionally biased region" description="Pro residues" evidence="3">
    <location>
        <begin position="114"/>
        <end position="128"/>
    </location>
</feature>
<evidence type="ECO:0000313" key="5">
    <source>
        <dbReference type="EMBL" id="GER23318.1"/>
    </source>
</evidence>
<evidence type="ECO:0000259" key="4">
    <source>
        <dbReference type="PROSITE" id="PS50110"/>
    </source>
</evidence>
<dbReference type="AlphaFoldDB" id="A0A5A7NU22"/>
<feature type="region of interest" description="Disordered" evidence="3">
    <location>
        <begin position="108"/>
        <end position="148"/>
    </location>
</feature>
<dbReference type="SMART" id="SM00448">
    <property type="entry name" value="REC"/>
    <property type="match status" value="2"/>
</dbReference>
<organism evidence="5 6">
    <name type="scientific">Zafaria cholistanensis</name>
    <dbReference type="NCBI Taxonomy" id="1682741"/>
    <lineage>
        <taxon>Bacteria</taxon>
        <taxon>Bacillati</taxon>
        <taxon>Actinomycetota</taxon>
        <taxon>Actinomycetes</taxon>
        <taxon>Micrococcales</taxon>
        <taxon>Micrococcaceae</taxon>
        <taxon>Zafaria</taxon>
    </lineage>
</organism>
<comment type="caution">
    <text evidence="5">The sequence shown here is derived from an EMBL/GenBank/DDBJ whole genome shotgun (WGS) entry which is preliminary data.</text>
</comment>
<dbReference type="InterPro" id="IPR011006">
    <property type="entry name" value="CheY-like_superfamily"/>
</dbReference>
<dbReference type="Pfam" id="PF01627">
    <property type="entry name" value="Hpt"/>
    <property type="match status" value="1"/>
</dbReference>
<dbReference type="InterPro" id="IPR008207">
    <property type="entry name" value="Sig_transdc_His_kin_Hpt_dom"/>
</dbReference>
<proteinExistence type="predicted"/>
<dbReference type="SUPFAM" id="SSF52172">
    <property type="entry name" value="CheY-like"/>
    <property type="match status" value="3"/>
</dbReference>
<dbReference type="Pfam" id="PF00072">
    <property type="entry name" value="Response_reg"/>
    <property type="match status" value="2"/>
</dbReference>
<gene>
    <name evidence="5" type="ORF">NCCP1664_18140</name>
</gene>
<keyword evidence="1 2" id="KW-0597">Phosphoprotein</keyword>
<dbReference type="Gene3D" id="3.40.50.2300">
    <property type="match status" value="2"/>
</dbReference>
<feature type="modified residue" description="4-aspartylphosphate" evidence="2">
    <location>
        <position position="479"/>
    </location>
</feature>
<evidence type="ECO:0000256" key="3">
    <source>
        <dbReference type="SAM" id="MobiDB-lite"/>
    </source>
</evidence>
<accession>A0A5A7NU22</accession>
<dbReference type="SUPFAM" id="SSF47226">
    <property type="entry name" value="Histidine-containing phosphotransfer domain, HPT domain"/>
    <property type="match status" value="1"/>
</dbReference>
<protein>
    <recommendedName>
        <fullName evidence="4">Response regulatory domain-containing protein</fullName>
    </recommendedName>
</protein>
<comment type="caution">
    <text evidence="2">Lacks conserved residue(s) required for the propagation of feature annotation.</text>
</comment>
<dbReference type="InterPro" id="IPR050595">
    <property type="entry name" value="Bact_response_regulator"/>
</dbReference>
<dbReference type="PANTHER" id="PTHR44591">
    <property type="entry name" value="STRESS RESPONSE REGULATOR PROTEIN 1"/>
    <property type="match status" value="1"/>
</dbReference>
<dbReference type="GO" id="GO:0000160">
    <property type="term" value="P:phosphorelay signal transduction system"/>
    <property type="evidence" value="ECO:0007669"/>
    <property type="project" value="InterPro"/>
</dbReference>
<dbReference type="Gene3D" id="1.20.120.160">
    <property type="entry name" value="HPT domain"/>
    <property type="match status" value="1"/>
</dbReference>
<dbReference type="PANTHER" id="PTHR44591:SF3">
    <property type="entry name" value="RESPONSE REGULATORY DOMAIN-CONTAINING PROTEIN"/>
    <property type="match status" value="1"/>
</dbReference>
<dbReference type="InterPro" id="IPR036641">
    <property type="entry name" value="HPT_dom_sf"/>
</dbReference>